<accession>A0A483KAG1</accession>
<gene>
    <name evidence="1" type="ORF">ETE84_19675</name>
</gene>
<sequence>MIAPHFTVAKDTVRNSLYDAYHIPLSKVKDIIFLAKFISTPFYTPLGLALRKNKKGDSSLLKSPGIISLRAFIFHLAQRTRFAD</sequence>
<protein>
    <submittedName>
        <fullName evidence="1">Uncharacterized protein</fullName>
    </submittedName>
</protein>
<evidence type="ECO:0000313" key="1">
    <source>
        <dbReference type="EMBL" id="TCX59748.1"/>
    </source>
</evidence>
<name>A0A483KAG1_9ENTR</name>
<comment type="caution">
    <text evidence="1">The sequence shown here is derived from an EMBL/GenBank/DDBJ whole genome shotgun (WGS) entry which is preliminary data.</text>
</comment>
<dbReference type="AlphaFoldDB" id="A0A483KAG1"/>
<reference evidence="1" key="1">
    <citation type="submission" date="2019-01" db="EMBL/GenBank/DDBJ databases">
        <authorList>
            <person name="Lista F."/>
            <person name="Anselmo A."/>
        </authorList>
    </citation>
    <scope>NUCLEOTIDE SEQUENCE</scope>
    <source>
        <strain evidence="1">8S</strain>
    </source>
</reference>
<dbReference type="EMBL" id="SDCO01000012">
    <property type="protein sequence ID" value="TCX59748.1"/>
    <property type="molecule type" value="Genomic_DNA"/>
</dbReference>
<proteinExistence type="predicted"/>
<organism evidence="1">
    <name type="scientific">Klebsiella quasipneumoniae</name>
    <dbReference type="NCBI Taxonomy" id="1463165"/>
    <lineage>
        <taxon>Bacteria</taxon>
        <taxon>Pseudomonadati</taxon>
        <taxon>Pseudomonadota</taxon>
        <taxon>Gammaproteobacteria</taxon>
        <taxon>Enterobacterales</taxon>
        <taxon>Enterobacteriaceae</taxon>
        <taxon>Klebsiella/Raoultella group</taxon>
        <taxon>Klebsiella</taxon>
        <taxon>Klebsiella pneumoniae complex</taxon>
    </lineage>
</organism>